<protein>
    <submittedName>
        <fullName evidence="1">Uncharacterized protein</fullName>
    </submittedName>
</protein>
<dbReference type="EMBL" id="UYRU01077072">
    <property type="protein sequence ID" value="VDN27682.1"/>
    <property type="molecule type" value="Genomic_DNA"/>
</dbReference>
<name>A0A3P7Q6W4_DIBLA</name>
<evidence type="ECO:0000313" key="1">
    <source>
        <dbReference type="EMBL" id="VDN27682.1"/>
    </source>
</evidence>
<proteinExistence type="predicted"/>
<reference evidence="1 2" key="1">
    <citation type="submission" date="2018-11" db="EMBL/GenBank/DDBJ databases">
        <authorList>
            <consortium name="Pathogen Informatics"/>
        </authorList>
    </citation>
    <scope>NUCLEOTIDE SEQUENCE [LARGE SCALE GENOMIC DNA]</scope>
</reference>
<evidence type="ECO:0000313" key="2">
    <source>
        <dbReference type="Proteomes" id="UP000281553"/>
    </source>
</evidence>
<dbReference type="Proteomes" id="UP000281553">
    <property type="component" value="Unassembled WGS sequence"/>
</dbReference>
<organism evidence="1 2">
    <name type="scientific">Dibothriocephalus latus</name>
    <name type="common">Fish tapeworm</name>
    <name type="synonym">Diphyllobothrium latum</name>
    <dbReference type="NCBI Taxonomy" id="60516"/>
    <lineage>
        <taxon>Eukaryota</taxon>
        <taxon>Metazoa</taxon>
        <taxon>Spiralia</taxon>
        <taxon>Lophotrochozoa</taxon>
        <taxon>Platyhelminthes</taxon>
        <taxon>Cestoda</taxon>
        <taxon>Eucestoda</taxon>
        <taxon>Diphyllobothriidea</taxon>
        <taxon>Diphyllobothriidae</taxon>
        <taxon>Dibothriocephalus</taxon>
    </lineage>
</organism>
<sequence length="97" mass="10998">MTAQALTRFAPEAQVISSSWGPTDSGKLMLPMNTHVDRALRYADTKVGKGMQIYKKIKRTQHMFDTESSSDLRAWQRKIDILKVLDMLIARSTVSQV</sequence>
<keyword evidence="2" id="KW-1185">Reference proteome</keyword>
<gene>
    <name evidence="1" type="ORF">DILT_LOCUS15052</name>
</gene>
<accession>A0A3P7Q6W4</accession>
<dbReference type="AlphaFoldDB" id="A0A3P7Q6W4"/>